<evidence type="ECO:0000313" key="14">
    <source>
        <dbReference type="EMBL" id="PWN31092.1"/>
    </source>
</evidence>
<evidence type="ECO:0000313" key="15">
    <source>
        <dbReference type="Proteomes" id="UP000245884"/>
    </source>
</evidence>
<dbReference type="GeneID" id="37030835"/>
<keyword evidence="7" id="KW-0325">Glycoprotein</keyword>
<evidence type="ECO:0000256" key="3">
    <source>
        <dbReference type="ARBA" id="ARBA00005336"/>
    </source>
</evidence>
<evidence type="ECO:0000256" key="1">
    <source>
        <dbReference type="ARBA" id="ARBA00000448"/>
    </source>
</evidence>
<feature type="signal peptide" evidence="12">
    <location>
        <begin position="1"/>
        <end position="24"/>
    </location>
</feature>
<accession>A0A316V0T9</accession>
<dbReference type="InterPro" id="IPR050288">
    <property type="entry name" value="Cellulose_deg_GH3"/>
</dbReference>
<comment type="catalytic activity">
    <reaction evidence="1">
        <text>Hydrolysis of terminal, non-reducing beta-D-glucosyl residues with release of beta-D-glucose.</text>
        <dbReference type="EC" id="3.2.1.21"/>
    </reaction>
</comment>
<evidence type="ECO:0000256" key="12">
    <source>
        <dbReference type="SAM" id="SignalP"/>
    </source>
</evidence>
<dbReference type="EC" id="3.2.1.21" evidence="4"/>
<keyword evidence="15" id="KW-1185">Reference proteome</keyword>
<dbReference type="PANTHER" id="PTHR42715">
    <property type="entry name" value="BETA-GLUCOSIDASE"/>
    <property type="match status" value="1"/>
</dbReference>
<feature type="domain" description="Fibronectin type III-like" evidence="13">
    <location>
        <begin position="795"/>
        <end position="864"/>
    </location>
</feature>
<organism evidence="14 15">
    <name type="scientific">Jaminaea rosea</name>
    <dbReference type="NCBI Taxonomy" id="1569628"/>
    <lineage>
        <taxon>Eukaryota</taxon>
        <taxon>Fungi</taxon>
        <taxon>Dikarya</taxon>
        <taxon>Basidiomycota</taxon>
        <taxon>Ustilaginomycotina</taxon>
        <taxon>Exobasidiomycetes</taxon>
        <taxon>Microstromatales</taxon>
        <taxon>Microstromatales incertae sedis</taxon>
        <taxon>Jaminaea</taxon>
    </lineage>
</organism>
<dbReference type="RefSeq" id="XP_025365704.1">
    <property type="nucleotide sequence ID" value="XM_025509012.1"/>
</dbReference>
<feature type="region of interest" description="Disordered" evidence="11">
    <location>
        <begin position="715"/>
        <end position="764"/>
    </location>
</feature>
<evidence type="ECO:0000256" key="8">
    <source>
        <dbReference type="ARBA" id="ARBA00023277"/>
    </source>
</evidence>
<dbReference type="SUPFAM" id="SSF51445">
    <property type="entry name" value="(Trans)glycosidases"/>
    <property type="match status" value="1"/>
</dbReference>
<dbReference type="Proteomes" id="UP000245884">
    <property type="component" value="Unassembled WGS sequence"/>
</dbReference>
<dbReference type="InterPro" id="IPR013783">
    <property type="entry name" value="Ig-like_fold"/>
</dbReference>
<feature type="compositionally biased region" description="Polar residues" evidence="11">
    <location>
        <begin position="753"/>
        <end position="764"/>
    </location>
</feature>
<dbReference type="FunFam" id="3.40.50.1700:FF:000003">
    <property type="entry name" value="Probable beta-glucosidase"/>
    <property type="match status" value="1"/>
</dbReference>
<evidence type="ECO:0000256" key="5">
    <source>
        <dbReference type="ARBA" id="ARBA00022801"/>
    </source>
</evidence>
<dbReference type="SUPFAM" id="SSF52279">
    <property type="entry name" value="Beta-D-glucan exohydrolase, C-terminal domain"/>
    <property type="match status" value="1"/>
</dbReference>
<evidence type="ECO:0000256" key="2">
    <source>
        <dbReference type="ARBA" id="ARBA00004987"/>
    </source>
</evidence>
<dbReference type="Pfam" id="PF00933">
    <property type="entry name" value="Glyco_hydro_3"/>
    <property type="match status" value="1"/>
</dbReference>
<dbReference type="EMBL" id="KZ819662">
    <property type="protein sequence ID" value="PWN31092.1"/>
    <property type="molecule type" value="Genomic_DNA"/>
</dbReference>
<keyword evidence="10" id="KW-0624">Polysaccharide degradation</keyword>
<protein>
    <recommendedName>
        <fullName evidence="4">beta-glucosidase</fullName>
        <ecNumber evidence="4">3.2.1.21</ecNumber>
    </recommendedName>
</protein>
<dbReference type="Pfam" id="PF01915">
    <property type="entry name" value="Glyco_hydro_3_C"/>
    <property type="match status" value="1"/>
</dbReference>
<comment type="pathway">
    <text evidence="2">Glycan metabolism; cellulose degradation.</text>
</comment>
<dbReference type="FunFam" id="3.20.20.300:FF:000002">
    <property type="entry name" value="Probable beta-glucosidase"/>
    <property type="match status" value="1"/>
</dbReference>
<dbReference type="InterPro" id="IPR001764">
    <property type="entry name" value="Glyco_hydro_3_N"/>
</dbReference>
<dbReference type="PRINTS" id="PR00133">
    <property type="entry name" value="GLHYDRLASE3"/>
</dbReference>
<evidence type="ECO:0000256" key="11">
    <source>
        <dbReference type="SAM" id="MobiDB-lite"/>
    </source>
</evidence>
<evidence type="ECO:0000256" key="4">
    <source>
        <dbReference type="ARBA" id="ARBA00012744"/>
    </source>
</evidence>
<dbReference type="InterPro" id="IPR002772">
    <property type="entry name" value="Glyco_hydro_3_C"/>
</dbReference>
<keyword evidence="9" id="KW-0326">Glycosidase</keyword>
<dbReference type="Gene3D" id="3.40.50.1700">
    <property type="entry name" value="Glycoside hydrolase family 3 C-terminal domain"/>
    <property type="match status" value="1"/>
</dbReference>
<evidence type="ECO:0000256" key="9">
    <source>
        <dbReference type="ARBA" id="ARBA00023295"/>
    </source>
</evidence>
<dbReference type="SMART" id="SM01217">
    <property type="entry name" value="Fn3_like"/>
    <property type="match status" value="1"/>
</dbReference>
<reference evidence="14 15" key="1">
    <citation type="journal article" date="2018" name="Mol. Biol. Evol.">
        <title>Broad Genomic Sampling Reveals a Smut Pathogenic Ancestry of the Fungal Clade Ustilaginomycotina.</title>
        <authorList>
            <person name="Kijpornyongpan T."/>
            <person name="Mondo S.J."/>
            <person name="Barry K."/>
            <person name="Sandor L."/>
            <person name="Lee J."/>
            <person name="Lipzen A."/>
            <person name="Pangilinan J."/>
            <person name="LaButti K."/>
            <person name="Hainaut M."/>
            <person name="Henrissat B."/>
            <person name="Grigoriev I.V."/>
            <person name="Spatafora J.W."/>
            <person name="Aime M.C."/>
        </authorList>
    </citation>
    <scope>NUCLEOTIDE SEQUENCE [LARGE SCALE GENOMIC DNA]</scope>
    <source>
        <strain evidence="14 15">MCA 5214</strain>
    </source>
</reference>
<proteinExistence type="inferred from homology"/>
<dbReference type="GO" id="GO:0008422">
    <property type="term" value="F:beta-glucosidase activity"/>
    <property type="evidence" value="ECO:0007669"/>
    <property type="project" value="UniProtKB-EC"/>
</dbReference>
<dbReference type="InterPro" id="IPR036881">
    <property type="entry name" value="Glyco_hydro_3_C_sf"/>
</dbReference>
<keyword evidence="12" id="KW-0732">Signal</keyword>
<dbReference type="STRING" id="1569628.A0A316V0T9"/>
<dbReference type="PANTHER" id="PTHR42715:SF2">
    <property type="entry name" value="BETA-GLUCOSIDASE F-RELATED"/>
    <property type="match status" value="1"/>
</dbReference>
<dbReference type="AlphaFoldDB" id="A0A316V0T9"/>
<evidence type="ECO:0000259" key="13">
    <source>
        <dbReference type="SMART" id="SM01217"/>
    </source>
</evidence>
<gene>
    <name evidence="14" type="ORF">BDZ90DRAFT_277495</name>
</gene>
<dbReference type="Pfam" id="PF14310">
    <property type="entry name" value="Fn3-like"/>
    <property type="match status" value="1"/>
</dbReference>
<feature type="compositionally biased region" description="Basic and acidic residues" evidence="11">
    <location>
        <begin position="740"/>
        <end position="751"/>
    </location>
</feature>
<feature type="chain" id="PRO_5016393129" description="beta-glucosidase" evidence="12">
    <location>
        <begin position="25"/>
        <end position="881"/>
    </location>
</feature>
<evidence type="ECO:0000256" key="6">
    <source>
        <dbReference type="ARBA" id="ARBA00023001"/>
    </source>
</evidence>
<dbReference type="InterPro" id="IPR036962">
    <property type="entry name" value="Glyco_hydro_3_N_sf"/>
</dbReference>
<dbReference type="GO" id="GO:0030245">
    <property type="term" value="P:cellulose catabolic process"/>
    <property type="evidence" value="ECO:0007669"/>
    <property type="project" value="UniProtKB-KW"/>
</dbReference>
<keyword evidence="6" id="KW-0136">Cellulose degradation</keyword>
<feature type="compositionally biased region" description="Basic and acidic residues" evidence="11">
    <location>
        <begin position="718"/>
        <end position="733"/>
    </location>
</feature>
<dbReference type="InterPro" id="IPR017853">
    <property type="entry name" value="GH"/>
</dbReference>
<dbReference type="Gene3D" id="2.60.40.10">
    <property type="entry name" value="Immunoglobulins"/>
    <property type="match status" value="1"/>
</dbReference>
<keyword evidence="8" id="KW-0119">Carbohydrate metabolism</keyword>
<dbReference type="OrthoDB" id="416222at2759"/>
<sequence>MLASISRPLSLAAAAVTLCTSASANSHVFPPVDTSEWAFSDHYLWARQSQGIGGDGTDQPPGVPFLPDIPFAMNDSFPYSPPFYPTPNASGQGIWAEPVRKAREYIQSFNLTQRVQLVTGVGWQQGPCVGNIAAIPEVGFPGLCLQDSPLGVRFADNVNVWPTGLTTAATFSSDLAYQRGKGMGREHKTKGVNIQLGPGMNHHAFAAGGRNWEMGGADPYLSGESAYHTIKGMQESGVQACAKHYIGNDQEHFRNEGSVNIEARAMREIYLHPFMRSVQADAATLMASYNLLNNSWSAQNSYQLNEVLYTELGFQGAVISDWGAQHSGVASANAGLSMTMPGDELCCFTGQNSSFWGRNLTEAVNNGTVAASQLENMGVRILAAWFLLGQDDPDYPKPNFDSFDLSTPINKHVNVNKLYNTQELRRHIASAGTVLVKNEKKKNGYRALPLKKPNGHTPNHLAVLGSDAGPAFLGANGIADRGGVDGTLGIGWGSGSADYSYLISPYEALQGRAVFDGTAFSWSFDDYNLKQAKKISDERIGIDAAVVFLQSDSGEGYITVDGNAGDRNNLTAWHAGDELVKAVASVQSNTIVVMHSPGQMDVEAWIENPNVTAVIFAHMPGAESGNSIRDVLYGDYVPSGRLPYTVAKNRTDYESEVTYVNRSAPGVAPQLNYTDGLLVDYRHFDAKNITPRFEFGFGLSYTSFEIGEAHGEWINGDHNSKRNNDGHGKEHGKSHGHPGKSYDDQVGHDDGNSPPNTIPTQSPFVGTKVLPASLFKDVYKLTFSIRNTGDYDGHEVPQAYLRFPASAGEPPKVLRKFDRVFVPKGETKEVTWIFNAYDFSHYSAKQHKWIRSEGEYEILIGKSSRKIKRKVKVEGVKQKTT</sequence>
<evidence type="ECO:0000256" key="7">
    <source>
        <dbReference type="ARBA" id="ARBA00023180"/>
    </source>
</evidence>
<comment type="similarity">
    <text evidence="3">Belongs to the glycosyl hydrolase 3 family.</text>
</comment>
<name>A0A316V0T9_9BASI</name>
<evidence type="ECO:0000256" key="10">
    <source>
        <dbReference type="ARBA" id="ARBA00023326"/>
    </source>
</evidence>
<keyword evidence="5 14" id="KW-0378">Hydrolase</keyword>
<dbReference type="InterPro" id="IPR026891">
    <property type="entry name" value="Fn3-like"/>
</dbReference>
<dbReference type="Gene3D" id="3.20.20.300">
    <property type="entry name" value="Glycoside hydrolase, family 3, N-terminal domain"/>
    <property type="match status" value="1"/>
</dbReference>